<organism evidence="1">
    <name type="scientific">freshwater metagenome</name>
    <dbReference type="NCBI Taxonomy" id="449393"/>
    <lineage>
        <taxon>unclassified sequences</taxon>
        <taxon>metagenomes</taxon>
        <taxon>ecological metagenomes</taxon>
    </lineage>
</organism>
<evidence type="ECO:0000313" key="1">
    <source>
        <dbReference type="EMBL" id="CAB4654518.1"/>
    </source>
</evidence>
<name>A0A6J6L004_9ZZZZ</name>
<dbReference type="AlphaFoldDB" id="A0A6J6L004"/>
<gene>
    <name evidence="1" type="ORF">UFOPK2166_01018</name>
</gene>
<accession>A0A6J6L004</accession>
<sequence length="156" mass="17433">MIGAFRHCARARRANCLYCVERKRKYIGRIGLSHVLRVQFGHCLLINKDQRQFGIAPHTFGCQYVDCKPLPSRDVDDNIVLLVGSKNFYFAFATNAARLYKTWPHLVSACPMCTGGGSNLFVGRNNVGNDSVTNHVIGVQMDKREVLDASENALDT</sequence>
<proteinExistence type="predicted"/>
<reference evidence="1" key="1">
    <citation type="submission" date="2020-05" db="EMBL/GenBank/DDBJ databases">
        <authorList>
            <person name="Chiriac C."/>
            <person name="Salcher M."/>
            <person name="Ghai R."/>
            <person name="Kavagutti S V."/>
        </authorList>
    </citation>
    <scope>NUCLEOTIDE SEQUENCE</scope>
</reference>
<protein>
    <submittedName>
        <fullName evidence="1">Unannotated protein</fullName>
    </submittedName>
</protein>
<dbReference type="EMBL" id="CAEZWB010000148">
    <property type="protein sequence ID" value="CAB4654518.1"/>
    <property type="molecule type" value="Genomic_DNA"/>
</dbReference>